<protein>
    <submittedName>
        <fullName evidence="2">Uncharacterized protein</fullName>
    </submittedName>
</protein>
<dbReference type="RefSeq" id="XP_001838280.1">
    <property type="nucleotide sequence ID" value="XM_001838228.1"/>
</dbReference>
<organism evidence="2 3">
    <name type="scientific">Coprinopsis cinerea (strain Okayama-7 / 130 / ATCC MYA-4618 / FGSC 9003)</name>
    <name type="common">Inky cap fungus</name>
    <name type="synonym">Hormographiella aspergillata</name>
    <dbReference type="NCBI Taxonomy" id="240176"/>
    <lineage>
        <taxon>Eukaryota</taxon>
        <taxon>Fungi</taxon>
        <taxon>Dikarya</taxon>
        <taxon>Basidiomycota</taxon>
        <taxon>Agaricomycotina</taxon>
        <taxon>Agaricomycetes</taxon>
        <taxon>Agaricomycetidae</taxon>
        <taxon>Agaricales</taxon>
        <taxon>Agaricineae</taxon>
        <taxon>Psathyrellaceae</taxon>
        <taxon>Coprinopsis</taxon>
    </lineage>
</organism>
<dbReference type="VEuPathDB" id="FungiDB:CC1G_04724"/>
<comment type="caution">
    <text evidence="2">The sequence shown here is derived from an EMBL/GenBank/DDBJ whole genome shotgun (WGS) entry which is preliminary data.</text>
</comment>
<accession>A8P2B8</accession>
<feature type="region of interest" description="Disordered" evidence="1">
    <location>
        <begin position="1"/>
        <end position="30"/>
    </location>
</feature>
<sequence>MTNIEPGAHPIPGPQKPHVIPERQPSNAGAQSPYVPGVVFSLMIPEEAPSYPGVVFNGPVNIVGNPTIANGPATIYKDGAVHVSNTVGSVPTVPSAPATIYEQGAIHIEHRRDAIPVHDQKSETATTNEASRTIIQGAESTPAIAPGEPASEPRL</sequence>
<dbReference type="AlphaFoldDB" id="A8P2B8"/>
<reference evidence="2 3" key="1">
    <citation type="journal article" date="2010" name="Proc. Natl. Acad. Sci. U.S.A.">
        <title>Insights into evolution of multicellular fungi from the assembled chromosomes of the mushroom Coprinopsis cinerea (Coprinus cinereus).</title>
        <authorList>
            <person name="Stajich J.E."/>
            <person name="Wilke S.K."/>
            <person name="Ahren D."/>
            <person name="Au C.H."/>
            <person name="Birren B.W."/>
            <person name="Borodovsky M."/>
            <person name="Burns C."/>
            <person name="Canback B."/>
            <person name="Casselton L.A."/>
            <person name="Cheng C.K."/>
            <person name="Deng J."/>
            <person name="Dietrich F.S."/>
            <person name="Fargo D.C."/>
            <person name="Farman M.L."/>
            <person name="Gathman A.C."/>
            <person name="Goldberg J."/>
            <person name="Guigo R."/>
            <person name="Hoegger P.J."/>
            <person name="Hooker J.B."/>
            <person name="Huggins A."/>
            <person name="James T.Y."/>
            <person name="Kamada T."/>
            <person name="Kilaru S."/>
            <person name="Kodira C."/>
            <person name="Kues U."/>
            <person name="Kupfer D."/>
            <person name="Kwan H.S."/>
            <person name="Lomsadze A."/>
            <person name="Li W."/>
            <person name="Lilly W.W."/>
            <person name="Ma L.J."/>
            <person name="Mackey A.J."/>
            <person name="Manning G."/>
            <person name="Martin F."/>
            <person name="Muraguchi H."/>
            <person name="Natvig D.O."/>
            <person name="Palmerini H."/>
            <person name="Ramesh M.A."/>
            <person name="Rehmeyer C.J."/>
            <person name="Roe B.A."/>
            <person name="Shenoy N."/>
            <person name="Stanke M."/>
            <person name="Ter-Hovhannisyan V."/>
            <person name="Tunlid A."/>
            <person name="Velagapudi R."/>
            <person name="Vision T.J."/>
            <person name="Zeng Q."/>
            <person name="Zolan M.E."/>
            <person name="Pukkila P.J."/>
        </authorList>
    </citation>
    <scope>NUCLEOTIDE SEQUENCE [LARGE SCALE GENOMIC DNA]</scope>
    <source>
        <strain evidence="3">Okayama-7 / 130 / ATCC MYA-4618 / FGSC 9003</strain>
    </source>
</reference>
<feature type="compositionally biased region" description="Polar residues" evidence="1">
    <location>
        <begin position="123"/>
        <end position="134"/>
    </location>
</feature>
<dbReference type="EMBL" id="AACS02000013">
    <property type="protein sequence ID" value="EAU83468.1"/>
    <property type="molecule type" value="Genomic_DNA"/>
</dbReference>
<feature type="region of interest" description="Disordered" evidence="1">
    <location>
        <begin position="119"/>
        <end position="155"/>
    </location>
</feature>
<dbReference type="KEGG" id="cci:CC1G_04724"/>
<gene>
    <name evidence="2" type="ORF">CC1G_04724</name>
</gene>
<dbReference type="GeneID" id="6014860"/>
<evidence type="ECO:0000256" key="1">
    <source>
        <dbReference type="SAM" id="MobiDB-lite"/>
    </source>
</evidence>
<dbReference type="InParanoid" id="A8P2B8"/>
<proteinExistence type="predicted"/>
<evidence type="ECO:0000313" key="3">
    <source>
        <dbReference type="Proteomes" id="UP000001861"/>
    </source>
</evidence>
<dbReference type="Proteomes" id="UP000001861">
    <property type="component" value="Unassembled WGS sequence"/>
</dbReference>
<name>A8P2B8_COPC7</name>
<keyword evidence="3" id="KW-1185">Reference proteome</keyword>
<evidence type="ECO:0000313" key="2">
    <source>
        <dbReference type="EMBL" id="EAU83468.1"/>
    </source>
</evidence>